<protein>
    <recommendedName>
        <fullName evidence="10">Cellular communication network factor 5</fullName>
    </recommendedName>
</protein>
<dbReference type="GO" id="GO:0005615">
    <property type="term" value="C:extracellular space"/>
    <property type="evidence" value="ECO:0007669"/>
    <property type="project" value="TreeGrafter"/>
</dbReference>
<dbReference type="GO" id="GO:0045597">
    <property type="term" value="P:positive regulation of cell differentiation"/>
    <property type="evidence" value="ECO:0007669"/>
    <property type="project" value="TreeGrafter"/>
</dbReference>
<dbReference type="GO" id="GO:0008201">
    <property type="term" value="F:heparin binding"/>
    <property type="evidence" value="ECO:0007669"/>
    <property type="project" value="TreeGrafter"/>
</dbReference>
<dbReference type="SMART" id="SM00121">
    <property type="entry name" value="IB"/>
    <property type="match status" value="1"/>
</dbReference>
<dbReference type="GO" id="GO:0007165">
    <property type="term" value="P:signal transduction"/>
    <property type="evidence" value="ECO:0007669"/>
    <property type="project" value="InterPro"/>
</dbReference>
<reference evidence="9" key="1">
    <citation type="submission" date="2013-03" db="EMBL/GenBank/DDBJ databases">
        <authorList>
            <person name="Jeffery W."/>
            <person name="Warren W."/>
            <person name="Wilson R.K."/>
        </authorList>
    </citation>
    <scope>NUCLEOTIDE SEQUENCE</scope>
    <source>
        <strain evidence="9">female</strain>
    </source>
</reference>
<dbReference type="PROSITE" id="PS50184">
    <property type="entry name" value="VWFC_2"/>
    <property type="match status" value="1"/>
</dbReference>
<keyword evidence="9" id="KW-1185">Reference proteome</keyword>
<dbReference type="SUPFAM" id="SSF57184">
    <property type="entry name" value="Growth factor receptor domain"/>
    <property type="match status" value="1"/>
</dbReference>
<dbReference type="InterPro" id="IPR000884">
    <property type="entry name" value="TSP1_rpt"/>
</dbReference>
<evidence type="ECO:0000313" key="8">
    <source>
        <dbReference type="Ensembl" id="ENSAMXP00000035842.1"/>
    </source>
</evidence>
<dbReference type="SMART" id="SM00041">
    <property type="entry name" value="CT"/>
    <property type="match status" value="1"/>
</dbReference>
<dbReference type="InterPro" id="IPR000867">
    <property type="entry name" value="IGFBP-like"/>
</dbReference>
<evidence type="ECO:0008006" key="10">
    <source>
        <dbReference type="Google" id="ProtNLM"/>
    </source>
</evidence>
<evidence type="ECO:0000259" key="7">
    <source>
        <dbReference type="PROSITE" id="PS51323"/>
    </source>
</evidence>
<dbReference type="PANTHER" id="PTHR11348">
    <property type="entry name" value="CONNECTIVE TISSUE GROWTH FACTOR-RELATED"/>
    <property type="match status" value="1"/>
</dbReference>
<feature type="domain" description="IGFBP N-terminal" evidence="7">
    <location>
        <begin position="26"/>
        <end position="104"/>
    </location>
</feature>
<reference evidence="9" key="2">
    <citation type="journal article" date="2014" name="Nat. Commun.">
        <title>The cavefish genome reveals candidate genes for eye loss.</title>
        <authorList>
            <person name="McGaugh S.E."/>
            <person name="Gross J.B."/>
            <person name="Aken B."/>
            <person name="Blin M."/>
            <person name="Borowsky R."/>
            <person name="Chalopin D."/>
            <person name="Hinaux H."/>
            <person name="Jeffery W.R."/>
            <person name="Keene A."/>
            <person name="Ma L."/>
            <person name="Minx P."/>
            <person name="Murphy D."/>
            <person name="O'Quin K.E."/>
            <person name="Retaux S."/>
            <person name="Rohner N."/>
            <person name="Searle S.M."/>
            <person name="Stahl B.A."/>
            <person name="Tabin C."/>
            <person name="Volff J.N."/>
            <person name="Yoshizawa M."/>
            <person name="Warren W.C."/>
        </authorList>
    </citation>
    <scope>NUCLEOTIDE SEQUENCE [LARGE SCALE GENOMIC DNA]</scope>
    <source>
        <strain evidence="9">female</strain>
    </source>
</reference>
<sequence length="351" mass="38567">MWRCTYGMQQICVRSICSCSVCLISLSGGVPALRWTLPLPLAPPTCPVGVALVLDGCRCCQMCARQEGEPCTERELCDGRQGLQCDYSASFPGGPGECNVLGCELDGVRYEEGQSFQPTCMQLCHCVGGGITCVPLCNEDLNLPMANCPNPRLAQLPGRCCREWVCDGLDNSVLLETTSADRGARSWQDVSASSGSPWSNCVEQITEWSACSRSCGPGVSTRMSNRNWACRPQTQTRLCQVRPCHLAPSAAANRVQTVSDNVIIKCTLTDHVYHMIMHVICVTRSYRPLYCGTCTDTRCCTPHRTRTAHTAFRCPQGGLVQHRVMIIETCACHYHCPHLPLPSARRARSWL</sequence>
<dbReference type="GO" id="GO:0007155">
    <property type="term" value="P:cell adhesion"/>
    <property type="evidence" value="ECO:0007669"/>
    <property type="project" value="TreeGrafter"/>
</dbReference>
<reference evidence="8" key="3">
    <citation type="submission" date="2025-08" db="UniProtKB">
        <authorList>
            <consortium name="Ensembl"/>
        </authorList>
    </citation>
    <scope>IDENTIFICATION</scope>
</reference>
<dbReference type="AlphaFoldDB" id="A0A3B1J0P0"/>
<dbReference type="InParanoid" id="A0A3B1J0P0"/>
<dbReference type="Ensembl" id="ENSAMXT00000030150.1">
    <property type="protein sequence ID" value="ENSAMXP00000035842.1"/>
    <property type="gene ID" value="ENSAMXG00000014436.2"/>
</dbReference>
<keyword evidence="2" id="KW-0732">Signal</keyword>
<feature type="domain" description="CTCK" evidence="5">
    <location>
        <begin position="266"/>
        <end position="337"/>
    </location>
</feature>
<dbReference type="Proteomes" id="UP000018467">
    <property type="component" value="Unassembled WGS sequence"/>
</dbReference>
<dbReference type="PANTHER" id="PTHR11348:SF22">
    <property type="entry name" value="CCN FAMILY MEMBER 5"/>
    <property type="match status" value="1"/>
</dbReference>
<evidence type="ECO:0000256" key="3">
    <source>
        <dbReference type="ARBA" id="ARBA00023157"/>
    </source>
</evidence>
<dbReference type="PROSITE" id="PS01208">
    <property type="entry name" value="VWFC_1"/>
    <property type="match status" value="1"/>
</dbReference>
<dbReference type="PROSITE" id="PS50092">
    <property type="entry name" value="TSP1"/>
    <property type="match status" value="1"/>
</dbReference>
<name>A0A3B1J0P0_ASTMX</name>
<organism evidence="8 9">
    <name type="scientific">Astyanax mexicanus</name>
    <name type="common">Blind cave fish</name>
    <name type="synonym">Astyanax fasciatus mexicanus</name>
    <dbReference type="NCBI Taxonomy" id="7994"/>
    <lineage>
        <taxon>Eukaryota</taxon>
        <taxon>Metazoa</taxon>
        <taxon>Chordata</taxon>
        <taxon>Craniata</taxon>
        <taxon>Vertebrata</taxon>
        <taxon>Euteleostomi</taxon>
        <taxon>Actinopterygii</taxon>
        <taxon>Neopterygii</taxon>
        <taxon>Teleostei</taxon>
        <taxon>Ostariophysi</taxon>
        <taxon>Characiformes</taxon>
        <taxon>Characoidei</taxon>
        <taxon>Acestrorhamphidae</taxon>
        <taxon>Acestrorhamphinae</taxon>
        <taxon>Astyanax</taxon>
    </lineage>
</organism>
<proteinExistence type="inferred from homology"/>
<dbReference type="SMART" id="SM00209">
    <property type="entry name" value="TSP1"/>
    <property type="match status" value="1"/>
</dbReference>
<dbReference type="InterPro" id="IPR043973">
    <property type="entry name" value="TSP1_CCN"/>
</dbReference>
<dbReference type="GO" id="GO:0005178">
    <property type="term" value="F:integrin binding"/>
    <property type="evidence" value="ECO:0007669"/>
    <property type="project" value="TreeGrafter"/>
</dbReference>
<dbReference type="Pfam" id="PF00219">
    <property type="entry name" value="IGFBP"/>
    <property type="match status" value="1"/>
</dbReference>
<accession>A0A3B1J0P0</accession>
<keyword evidence="3" id="KW-1015">Disulfide bond</keyword>
<dbReference type="InterPro" id="IPR006207">
    <property type="entry name" value="Cys_knot_C"/>
</dbReference>
<dbReference type="InterPro" id="IPR009030">
    <property type="entry name" value="Growth_fac_rcpt_cys_sf"/>
</dbReference>
<evidence type="ECO:0000259" key="5">
    <source>
        <dbReference type="PROSITE" id="PS01225"/>
    </source>
</evidence>
<dbReference type="Bgee" id="ENSAMXG00000014436">
    <property type="expression patterns" value="Expressed in testis and 4 other cell types or tissues"/>
</dbReference>
<dbReference type="InterPro" id="IPR001007">
    <property type="entry name" value="VWF_dom"/>
</dbReference>
<dbReference type="PROSITE" id="PS01185">
    <property type="entry name" value="CTCK_1"/>
    <property type="match status" value="1"/>
</dbReference>
<evidence type="ECO:0000256" key="1">
    <source>
        <dbReference type="ARBA" id="ARBA00008125"/>
    </source>
</evidence>
<feature type="domain" description="VWFC" evidence="6">
    <location>
        <begin position="103"/>
        <end position="167"/>
    </location>
</feature>
<dbReference type="Pfam" id="PF00093">
    <property type="entry name" value="VWC"/>
    <property type="match status" value="1"/>
</dbReference>
<dbReference type="GeneTree" id="ENSGT00940000160207"/>
<evidence type="ECO:0000313" key="9">
    <source>
        <dbReference type="Proteomes" id="UP000018467"/>
    </source>
</evidence>
<comment type="caution">
    <text evidence="4">Lacks conserved residue(s) required for the propagation of feature annotation.</text>
</comment>
<dbReference type="GO" id="GO:0031012">
    <property type="term" value="C:extracellular matrix"/>
    <property type="evidence" value="ECO:0007669"/>
    <property type="project" value="TreeGrafter"/>
</dbReference>
<evidence type="ECO:0000256" key="4">
    <source>
        <dbReference type="PROSITE-ProRule" id="PRU00039"/>
    </source>
</evidence>
<evidence type="ECO:0000256" key="2">
    <source>
        <dbReference type="ARBA" id="ARBA00022729"/>
    </source>
</evidence>
<reference evidence="8" key="4">
    <citation type="submission" date="2025-09" db="UniProtKB">
        <authorList>
            <consortium name="Ensembl"/>
        </authorList>
    </citation>
    <scope>IDENTIFICATION</scope>
</reference>
<dbReference type="PROSITE" id="PS01225">
    <property type="entry name" value="CTCK_2"/>
    <property type="match status" value="1"/>
</dbReference>
<dbReference type="Pfam" id="PF19035">
    <property type="entry name" value="TSP1_CCN"/>
    <property type="match status" value="1"/>
</dbReference>
<dbReference type="PROSITE" id="PS51323">
    <property type="entry name" value="IGFBP_N_2"/>
    <property type="match status" value="1"/>
</dbReference>
<dbReference type="InterPro" id="IPR050941">
    <property type="entry name" value="CCN"/>
</dbReference>
<evidence type="ECO:0000259" key="6">
    <source>
        <dbReference type="PROSITE" id="PS50184"/>
    </source>
</evidence>
<dbReference type="SMART" id="SM00214">
    <property type="entry name" value="VWC"/>
    <property type="match status" value="1"/>
</dbReference>
<comment type="similarity">
    <text evidence="1">Belongs to the CCN family.</text>
</comment>